<dbReference type="Pfam" id="PF22706">
    <property type="entry name" value="Tex_central_region"/>
    <property type="match status" value="1"/>
</dbReference>
<dbReference type="PANTHER" id="PTHR10145:SF6">
    <property type="entry name" value="TRANSCRIPTION ELONGATION FACTOR SPT6"/>
    <property type="match status" value="1"/>
</dbReference>
<dbReference type="GO" id="GO:0008023">
    <property type="term" value="C:transcription elongation factor complex"/>
    <property type="evidence" value="ECO:0007669"/>
    <property type="project" value="TreeGrafter"/>
</dbReference>
<dbReference type="Proteomes" id="UP000311382">
    <property type="component" value="Unassembled WGS sequence"/>
</dbReference>
<feature type="compositionally biased region" description="Acidic residues" evidence="11">
    <location>
        <begin position="185"/>
        <end position="199"/>
    </location>
</feature>
<dbReference type="SUPFAM" id="SSF50249">
    <property type="entry name" value="Nucleic acid-binding proteins"/>
    <property type="match status" value="1"/>
</dbReference>
<dbReference type="InterPro" id="IPR036860">
    <property type="entry name" value="SH2_dom_sf"/>
</dbReference>
<dbReference type="InterPro" id="IPR023319">
    <property type="entry name" value="Tex-like_HTH_dom_sf"/>
</dbReference>
<evidence type="ECO:0000256" key="10">
    <source>
        <dbReference type="PIRNR" id="PIRNR036947"/>
    </source>
</evidence>
<feature type="compositionally biased region" description="Basic and acidic residues" evidence="11">
    <location>
        <begin position="213"/>
        <end position="229"/>
    </location>
</feature>
<comment type="function">
    <text evidence="9">Histone H3-H4 chaperone that plays a role in maintenance of chromatin structure during RNA polymerase II transcription elongation thereby repressing transcription initiation from cryptic promoters. Mediates the reassembly of nucleosomes onto the promoters of at least a selected set of genes during repression; the nucleosome reassembly is essential for transcriptional repression. Essential for viability.</text>
</comment>
<dbReference type="Gene3D" id="1.10.150.850">
    <property type="entry name" value="Spt6, helix-hairpin-helix domain"/>
    <property type="match status" value="1"/>
</dbReference>
<dbReference type="PANTHER" id="PTHR10145">
    <property type="entry name" value="TRANSCRIPTION ELONGATION FACTOR SPT6"/>
    <property type="match status" value="1"/>
</dbReference>
<keyword evidence="13" id="KW-0648">Protein biosynthesis</keyword>
<dbReference type="Gene3D" id="1.10.3500.10">
    <property type="entry name" value="Tex N-terminal region-like"/>
    <property type="match status" value="1"/>
</dbReference>
<evidence type="ECO:0000256" key="6">
    <source>
        <dbReference type="ARBA" id="ARBA00022999"/>
    </source>
</evidence>
<dbReference type="CDD" id="cd09928">
    <property type="entry name" value="SH2_Cterm_SPT6_like"/>
    <property type="match status" value="1"/>
</dbReference>
<dbReference type="Pfam" id="PF14641">
    <property type="entry name" value="HTH_44"/>
    <property type="match status" value="1"/>
</dbReference>
<gene>
    <name evidence="13" type="ORF">DMC30DRAFT_434838</name>
</gene>
<feature type="compositionally biased region" description="Basic residues" evidence="11">
    <location>
        <begin position="128"/>
        <end position="141"/>
    </location>
</feature>
<dbReference type="Gene3D" id="3.30.420.140">
    <property type="entry name" value="YqgF/RNase H-like domain"/>
    <property type="match status" value="1"/>
</dbReference>
<dbReference type="GO" id="GO:0042393">
    <property type="term" value="F:histone binding"/>
    <property type="evidence" value="ECO:0007669"/>
    <property type="project" value="TreeGrafter"/>
</dbReference>
<dbReference type="InterPro" id="IPR035018">
    <property type="entry name" value="Spt6_SH2_C"/>
</dbReference>
<evidence type="ECO:0000256" key="7">
    <source>
        <dbReference type="ARBA" id="ARBA00023163"/>
    </source>
</evidence>
<dbReference type="GO" id="GO:0140673">
    <property type="term" value="P:transcription elongation-coupled chromatin remodeling"/>
    <property type="evidence" value="ECO:0007669"/>
    <property type="project" value="InterPro"/>
</dbReference>
<dbReference type="InterPro" id="IPR028231">
    <property type="entry name" value="Spt6_YqgF"/>
</dbReference>
<dbReference type="InterPro" id="IPR042066">
    <property type="entry name" value="Spt6_death-like"/>
</dbReference>
<dbReference type="SMART" id="SM00252">
    <property type="entry name" value="SH2"/>
    <property type="match status" value="1"/>
</dbReference>
<dbReference type="SUPFAM" id="SSF53098">
    <property type="entry name" value="Ribonuclease H-like"/>
    <property type="match status" value="1"/>
</dbReference>
<dbReference type="InterPro" id="IPR055179">
    <property type="entry name" value="Tex-like_central_region"/>
</dbReference>
<name>A0A5C5G098_9BASI</name>
<comment type="caution">
    <text evidence="13">The sequence shown here is derived from an EMBL/GenBank/DDBJ whole genome shotgun (WGS) entry which is preliminary data.</text>
</comment>
<dbReference type="FunFam" id="1.10.10.2740:FF:000002">
    <property type="entry name" value="Transcription elongation factor Spt6"/>
    <property type="match status" value="1"/>
</dbReference>
<feature type="compositionally biased region" description="Acidic residues" evidence="11">
    <location>
        <begin position="105"/>
        <end position="118"/>
    </location>
</feature>
<evidence type="ECO:0000256" key="2">
    <source>
        <dbReference type="ARBA" id="ARBA00004286"/>
    </source>
</evidence>
<feature type="compositionally biased region" description="Acidic residues" evidence="11">
    <location>
        <begin position="1"/>
        <end position="27"/>
    </location>
</feature>
<dbReference type="SUPFAM" id="SSF158832">
    <property type="entry name" value="Tex N-terminal region-like"/>
    <property type="match status" value="1"/>
</dbReference>
<dbReference type="OrthoDB" id="995477at2759"/>
<dbReference type="Gene3D" id="1.10.10.2740">
    <property type="entry name" value="Spt6, Death-like domain"/>
    <property type="match status" value="1"/>
</dbReference>
<dbReference type="SUPFAM" id="SSF55550">
    <property type="entry name" value="SH2 domain"/>
    <property type="match status" value="1"/>
</dbReference>
<feature type="region of interest" description="Disordered" evidence="11">
    <location>
        <begin position="1565"/>
        <end position="1612"/>
    </location>
</feature>
<feature type="compositionally biased region" description="Basic and acidic residues" evidence="11">
    <location>
        <begin position="523"/>
        <end position="544"/>
    </location>
</feature>
<accession>A0A5C5G098</accession>
<dbReference type="InterPro" id="IPR028088">
    <property type="entry name" value="Spt6_HTH_DNA-bd_dom"/>
</dbReference>
<dbReference type="FunFam" id="3.30.505.10:FF:000056">
    <property type="entry name" value="Transcription elongation factor Spt6"/>
    <property type="match status" value="1"/>
</dbReference>
<keyword evidence="6" id="KW-0727">SH2 domain</keyword>
<dbReference type="InterPro" id="IPR035420">
    <property type="entry name" value="Spt6_SH2"/>
</dbReference>
<dbReference type="SUPFAM" id="SSF47781">
    <property type="entry name" value="RuvA domain 2-like"/>
    <property type="match status" value="2"/>
</dbReference>
<dbReference type="InterPro" id="IPR032706">
    <property type="entry name" value="Spt6_HHH"/>
</dbReference>
<dbReference type="InterPro" id="IPR000980">
    <property type="entry name" value="SH2"/>
</dbReference>
<feature type="compositionally biased region" description="Acidic residues" evidence="11">
    <location>
        <begin position="40"/>
        <end position="51"/>
    </location>
</feature>
<dbReference type="GO" id="GO:0031491">
    <property type="term" value="F:nucleosome binding"/>
    <property type="evidence" value="ECO:0007669"/>
    <property type="project" value="TreeGrafter"/>
</dbReference>
<dbReference type="InterPro" id="IPR023323">
    <property type="entry name" value="Tex-like_dom_sf"/>
</dbReference>
<dbReference type="STRING" id="5288.A0A5C5G098"/>
<feature type="region of interest" description="Disordered" evidence="11">
    <location>
        <begin position="1"/>
        <end position="247"/>
    </location>
</feature>
<dbReference type="PROSITE" id="PS50126">
    <property type="entry name" value="S1"/>
    <property type="match status" value="1"/>
</dbReference>
<dbReference type="GO" id="GO:0005694">
    <property type="term" value="C:chromosome"/>
    <property type="evidence" value="ECO:0007669"/>
    <property type="project" value="UniProtKB-SubCell"/>
</dbReference>
<keyword evidence="5" id="KW-0158">Chromosome</keyword>
<reference evidence="13 14" key="1">
    <citation type="submission" date="2019-03" db="EMBL/GenBank/DDBJ databases">
        <title>Rhodosporidium diobovatum UCD-FST 08-225 genome sequencing, assembly, and annotation.</title>
        <authorList>
            <person name="Fakankun I.U."/>
            <person name="Fristensky B."/>
            <person name="Levin D.B."/>
        </authorList>
    </citation>
    <scope>NUCLEOTIDE SEQUENCE [LARGE SCALE GENOMIC DNA]</scope>
    <source>
        <strain evidence="13 14">UCD-FST 08-225</strain>
    </source>
</reference>
<feature type="compositionally biased region" description="Basic residues" evidence="11">
    <location>
        <begin position="67"/>
        <end position="80"/>
    </location>
</feature>
<dbReference type="InterPro" id="IPR017072">
    <property type="entry name" value="TF_Spt6"/>
</dbReference>
<evidence type="ECO:0000256" key="4">
    <source>
        <dbReference type="ARBA" id="ARBA00020248"/>
    </source>
</evidence>
<dbReference type="InterPro" id="IPR037027">
    <property type="entry name" value="YqgF/RNaseH-like_dom_sf"/>
</dbReference>
<keyword evidence="14" id="KW-1185">Reference proteome</keyword>
<evidence type="ECO:0000256" key="8">
    <source>
        <dbReference type="ARBA" id="ARBA00023242"/>
    </source>
</evidence>
<dbReference type="PIRSF" id="PIRSF036947">
    <property type="entry name" value="Spt6"/>
    <property type="match status" value="1"/>
</dbReference>
<feature type="domain" description="S1 motif" evidence="12">
    <location>
        <begin position="1199"/>
        <end position="1266"/>
    </location>
</feature>
<sequence>MEVDPDLADQEGPQDNDDDNDDDDDEGIDLRPGAASPGDSSEEEATDSEEEREIRKGFIVDEDESARRRRRKHKKRRKHRTADGDGEGDADADESKSRKRRKGSDDEDAALDEDDLELLQENMGIRLTKPKNKLRRLRRARSASGGSDDGSPARRGRRGDADLQDIFADDDDRAGGDDGGVEGLFDADEMAGFIEDDTDESRSEAGDSDEDAEARRQRRKDDKRRERAERKKRRGQGFGGMGRIEGLTQEARQEVAEVFGNGQDYAWAMEDDDEDDKDGKKELKDIFEPSEIASRMLTAEDDKIRRLDVPERLQVASAGLPDFRFDDSATLVPLIPESEVPTAARWMSERLGRDITEQYLLQDASSGALPPLHAEFLTAVEHVVRFLNIDVLEPPHIWHHRADYLFHAPTGAGLLPHALLHEDHLWRLAALSIKYRAFLARKAELVALVERTGCGADAHVAELVEGAQGVEDVMDAVAWVALVFGAGEEGAAARKAKKEAEEGESAEGADGQGGGEEGEEDAEARAKRERERDEARARRQKRAARESEYELAKKSVVKRLAQLINISVADFALDVSSATKTHFAEDPDKSPLDLANEFVVEPQFATPARALAGARTILVTELGSEPILRREARRYLRDFGVVNVAATKVGEQKIDQLNPFYTFKYLKNKPIKEFLRSPQWVQILAAEAEGLVTASIDLPESAYERFVSSLSKMYLSDYASALAEEWNALRKSILEEAVTNVLIPQGAAWARNMLKEEGEDFVGDLCKRKLESRIDVAPWCRGDDTMQPGETPSVLALSNGRGDPKRDSIVGVYLDADGHFREHITLDRLVDMDDAQRESFSEFLKRRRPQVVVVGGYSPAAVTLLEDFRRFAGDVARELVAAGEADDEEADQGLDYEVVEQRKANRAAFESTFVFDDVARIYQHGQRAAQEFTELSTLGKYCVGLARYAQSPLNEYAALGADLSALSYDPNQKYVSKDKVTRALERALIEVTNRVGVDLNKAVRSPYYAHLLQYVSGLGQRKADALAKKIAATQNGTLTTRQGLITHGGFGRQVFLNASGFLRIRQDDLAADLSREDEGQEEPDVLDDTRIHPEDYDVARKMAADAMEYDEEDLEGASPSKAVADLLEDDVRKLNELALDEFAEELSKVLQQPKRLTLYKIREELQNPFGEKRQPFRSPSAEERFTMLTGETRKTLDGGLIIPVRVLRVSPEEAVIVKLDCGITGHIAAELRTDAAMHTKLRPGQTLQAMVLEVKYDNMAVELSTQESFIQTGDRDRRVVKPDTWFDHDRAAAEARVAHSTQQRQTGGKVKRVINHPNFHDVSAGGAEQLLASMQRGDCVIRPSSREDHIAVTWKVDDGLYQHLAVHELNKPNEYSLGTQLRVTDKHRYSDLDELIDAHVKQMARKVTELATHERFKGSKQTLDSYLRNWTQANPGRSIYAFGWDDDRRKAGQVILGFRTNEKSEIQYWPVLIAPEGYMLRGDVHGDVQSLVNGFKIAYQASMSGGARGLAANPALGGGGGGATGRYAGPGGSTPNLLYGPGGNRTPAYPGAAGAGGRIPAGVYGGGRTPNPYGGQQPPPPSVMAGMGGGRTPNPAYGGGRTPNPYGGYGQR</sequence>
<proteinExistence type="inferred from homology"/>
<evidence type="ECO:0000256" key="9">
    <source>
        <dbReference type="ARBA" id="ARBA00093389"/>
    </source>
</evidence>
<comment type="function">
    <text evidence="10">Plays a role in maintenance of chromatin structure during RNA polymerase II transcription elongation thereby repressing transcription initiation from cryptic promoters. Mediates the reassembly of nucleosomes onto the promoters of at least a selected set of genes during repression; the nucleosome reassembly is essential for transcriptional repression.</text>
</comment>
<dbReference type="InterPro" id="IPR003029">
    <property type="entry name" value="S1_domain"/>
</dbReference>
<dbReference type="Pfam" id="PF14635">
    <property type="entry name" value="HHH_7"/>
    <property type="match status" value="1"/>
</dbReference>
<evidence type="ECO:0000256" key="3">
    <source>
        <dbReference type="ARBA" id="ARBA00009253"/>
    </source>
</evidence>
<keyword evidence="7 10" id="KW-0804">Transcription</keyword>
<comment type="subcellular location">
    <subcellularLocation>
        <location evidence="2">Chromosome</location>
    </subcellularLocation>
    <subcellularLocation>
        <location evidence="1 10">Nucleus</location>
    </subcellularLocation>
</comment>
<dbReference type="GO" id="GO:0003677">
    <property type="term" value="F:DNA binding"/>
    <property type="evidence" value="ECO:0007669"/>
    <property type="project" value="InterPro"/>
</dbReference>
<evidence type="ECO:0000256" key="1">
    <source>
        <dbReference type="ARBA" id="ARBA00004123"/>
    </source>
</evidence>
<evidence type="ECO:0000256" key="5">
    <source>
        <dbReference type="ARBA" id="ARBA00022454"/>
    </source>
</evidence>
<keyword evidence="8 10" id="KW-0539">Nucleus</keyword>
<dbReference type="InterPro" id="IPR012337">
    <property type="entry name" value="RNaseH-like_sf"/>
</dbReference>
<protein>
    <recommendedName>
        <fullName evidence="4 10">Transcription elongation factor Spt6</fullName>
    </recommendedName>
</protein>
<feature type="region of interest" description="Disordered" evidence="11">
    <location>
        <begin position="495"/>
        <end position="544"/>
    </location>
</feature>
<keyword evidence="13" id="KW-0251">Elongation factor</keyword>
<evidence type="ECO:0000256" key="11">
    <source>
        <dbReference type="SAM" id="MobiDB-lite"/>
    </source>
</evidence>
<dbReference type="Pfam" id="PF21710">
    <property type="entry name" value="Spt6_S1"/>
    <property type="match status" value="1"/>
</dbReference>
<evidence type="ECO:0000259" key="12">
    <source>
        <dbReference type="PROSITE" id="PS50126"/>
    </source>
</evidence>
<dbReference type="InterPro" id="IPR010994">
    <property type="entry name" value="RuvA_2-like"/>
</dbReference>
<dbReference type="Pfam" id="PF14639">
    <property type="entry name" value="YqgF"/>
    <property type="match status" value="1"/>
</dbReference>
<dbReference type="InterPro" id="IPR028083">
    <property type="entry name" value="Spt6_acidic_N_dom"/>
</dbReference>
<dbReference type="GO" id="GO:0003746">
    <property type="term" value="F:translation elongation factor activity"/>
    <property type="evidence" value="ECO:0007669"/>
    <property type="project" value="UniProtKB-KW"/>
</dbReference>
<dbReference type="Gene3D" id="3.30.505.10">
    <property type="entry name" value="SH2 domain"/>
    <property type="match status" value="2"/>
</dbReference>
<dbReference type="Pfam" id="PF17674">
    <property type="entry name" value="HHH_9"/>
    <property type="match status" value="1"/>
</dbReference>
<dbReference type="EMBL" id="SOZI01000035">
    <property type="protein sequence ID" value="TNY21862.1"/>
    <property type="molecule type" value="Genomic_DNA"/>
</dbReference>
<dbReference type="GO" id="GO:0034728">
    <property type="term" value="P:nucleosome organization"/>
    <property type="evidence" value="ECO:0007669"/>
    <property type="project" value="TreeGrafter"/>
</dbReference>
<dbReference type="CDD" id="cd09918">
    <property type="entry name" value="SH2_Nterm_SPT6_like"/>
    <property type="match status" value="1"/>
</dbReference>
<dbReference type="InterPro" id="IPR012340">
    <property type="entry name" value="NA-bd_OB-fold"/>
</dbReference>
<dbReference type="InterPro" id="IPR049540">
    <property type="entry name" value="Spt6-like_S1"/>
</dbReference>
<dbReference type="InterPro" id="IPR041692">
    <property type="entry name" value="HHH_9"/>
</dbReference>
<evidence type="ECO:0000313" key="14">
    <source>
        <dbReference type="Proteomes" id="UP000311382"/>
    </source>
</evidence>
<dbReference type="Gene3D" id="1.10.10.650">
    <property type="entry name" value="RuvA domain 2-like"/>
    <property type="match status" value="1"/>
</dbReference>
<dbReference type="Pfam" id="PF14633">
    <property type="entry name" value="SH2_2"/>
    <property type="match status" value="1"/>
</dbReference>
<feature type="compositionally biased region" description="Gly residues" evidence="11">
    <location>
        <begin position="1586"/>
        <end position="1612"/>
    </location>
</feature>
<dbReference type="InterPro" id="IPR035019">
    <property type="entry name" value="Spt6_SH2_N"/>
</dbReference>
<evidence type="ECO:0000313" key="13">
    <source>
        <dbReference type="EMBL" id="TNY21862.1"/>
    </source>
</evidence>
<dbReference type="Pfam" id="PF14632">
    <property type="entry name" value="SPT6_acidic"/>
    <property type="match status" value="2"/>
</dbReference>
<comment type="similarity">
    <text evidence="3 10">Belongs to the SPT6 family.</text>
</comment>
<organism evidence="13 14">
    <name type="scientific">Rhodotorula diobovata</name>
    <dbReference type="NCBI Taxonomy" id="5288"/>
    <lineage>
        <taxon>Eukaryota</taxon>
        <taxon>Fungi</taxon>
        <taxon>Dikarya</taxon>
        <taxon>Basidiomycota</taxon>
        <taxon>Pucciniomycotina</taxon>
        <taxon>Microbotryomycetes</taxon>
        <taxon>Sporidiobolales</taxon>
        <taxon>Sporidiobolaceae</taxon>
        <taxon>Rhodotorula</taxon>
    </lineage>
</organism>